<dbReference type="InterPro" id="IPR028204">
    <property type="entry name" value="Tricorn_C1"/>
</dbReference>
<dbReference type="Gene3D" id="3.30.750.44">
    <property type="match status" value="1"/>
</dbReference>
<dbReference type="Gene3D" id="3.90.226.10">
    <property type="entry name" value="2-enoyl-CoA Hydratase, Chain A, domain 1"/>
    <property type="match status" value="1"/>
</dbReference>
<accession>A0ABQ1TSU8</accession>
<gene>
    <name evidence="2" type="ORF">GCM10011383_08830</name>
</gene>
<dbReference type="SMART" id="SM00245">
    <property type="entry name" value="TSPc"/>
    <property type="match status" value="1"/>
</dbReference>
<dbReference type="Pfam" id="PF03572">
    <property type="entry name" value="Peptidase_S41"/>
    <property type="match status" value="1"/>
</dbReference>
<dbReference type="Proteomes" id="UP000632273">
    <property type="component" value="Unassembled WGS sequence"/>
</dbReference>
<keyword evidence="3" id="KW-1185">Reference proteome</keyword>
<sequence>MLPRALPAQAKLTPQQYRADFDFFWEVVRDNYAYFDKKQTDWNKARQLYQPQADTISSRRAMVRLLENMFVELYDNHASLSTNRFDSQRLVPSGSDLYAEFSADGRAVVLDVRQHLGAEKVGIRPGMEIVSINDVPVAQAIQPFIGKSLRRIDAGVRNYALNAALAGKHNVPRKLTVKAAGTVKEYLPDQPMMLQEDVRYNGLVETRLLGKVGYVKINNSLSNNGLIQAFDSALTRMQQTSALMLDLRDTPNGGNTTVARAILGRFITKEQAYQEHELVAEERSYGVKRKWRELVSPRPKPYERPVAVLVNHWTASMGEGITIAFDAMQRATVVGTKLAKLNGAIYSYKLPNSGIGFSLPAEKLYHLNGTLRENYRPRMFIDLGKANAASGPDVILDTALRLLR</sequence>
<evidence type="ECO:0000313" key="2">
    <source>
        <dbReference type="EMBL" id="GGF00213.1"/>
    </source>
</evidence>
<dbReference type="InterPro" id="IPR036034">
    <property type="entry name" value="PDZ_sf"/>
</dbReference>
<organism evidence="2 3">
    <name type="scientific">Hymenobacter cavernae</name>
    <dbReference type="NCBI Taxonomy" id="2044852"/>
    <lineage>
        <taxon>Bacteria</taxon>
        <taxon>Pseudomonadati</taxon>
        <taxon>Bacteroidota</taxon>
        <taxon>Cytophagia</taxon>
        <taxon>Cytophagales</taxon>
        <taxon>Hymenobacteraceae</taxon>
        <taxon>Hymenobacter</taxon>
    </lineage>
</organism>
<dbReference type="EMBL" id="BMHT01000002">
    <property type="protein sequence ID" value="GGF00213.1"/>
    <property type="molecule type" value="Genomic_DNA"/>
</dbReference>
<evidence type="ECO:0000313" key="3">
    <source>
        <dbReference type="Proteomes" id="UP000632273"/>
    </source>
</evidence>
<dbReference type="InterPro" id="IPR029045">
    <property type="entry name" value="ClpP/crotonase-like_dom_sf"/>
</dbReference>
<dbReference type="PANTHER" id="PTHR32060:SF30">
    <property type="entry name" value="CARBOXY-TERMINAL PROCESSING PROTEASE CTPA"/>
    <property type="match status" value="1"/>
</dbReference>
<name>A0ABQ1TSU8_9BACT</name>
<comment type="caution">
    <text evidence="2">The sequence shown here is derived from an EMBL/GenBank/DDBJ whole genome shotgun (WGS) entry which is preliminary data.</text>
</comment>
<dbReference type="SUPFAM" id="SSF52096">
    <property type="entry name" value="ClpP/crotonase"/>
    <property type="match status" value="1"/>
</dbReference>
<dbReference type="PANTHER" id="PTHR32060">
    <property type="entry name" value="TAIL-SPECIFIC PROTEASE"/>
    <property type="match status" value="1"/>
</dbReference>
<dbReference type="Pfam" id="PF14684">
    <property type="entry name" value="Tricorn_C1"/>
    <property type="match status" value="1"/>
</dbReference>
<dbReference type="InterPro" id="IPR005151">
    <property type="entry name" value="Tail-specific_protease"/>
</dbReference>
<feature type="domain" description="Tail specific protease" evidence="1">
    <location>
        <begin position="187"/>
        <end position="382"/>
    </location>
</feature>
<reference evidence="3" key="1">
    <citation type="journal article" date="2019" name="Int. J. Syst. Evol. Microbiol.">
        <title>The Global Catalogue of Microorganisms (GCM) 10K type strain sequencing project: providing services to taxonomists for standard genome sequencing and annotation.</title>
        <authorList>
            <consortium name="The Broad Institute Genomics Platform"/>
            <consortium name="The Broad Institute Genome Sequencing Center for Infectious Disease"/>
            <person name="Wu L."/>
            <person name="Ma J."/>
        </authorList>
    </citation>
    <scope>NUCLEOTIDE SEQUENCE [LARGE SCALE GENOMIC DNA]</scope>
    <source>
        <strain evidence="3">CGMCC 1.15197</strain>
    </source>
</reference>
<evidence type="ECO:0000259" key="1">
    <source>
        <dbReference type="SMART" id="SM00245"/>
    </source>
</evidence>
<proteinExistence type="predicted"/>
<dbReference type="SUPFAM" id="SSF50156">
    <property type="entry name" value="PDZ domain-like"/>
    <property type="match status" value="1"/>
</dbReference>
<protein>
    <recommendedName>
        <fullName evidence="1">Tail specific protease domain-containing protein</fullName>
    </recommendedName>
</protein>